<evidence type="ECO:0000313" key="3">
    <source>
        <dbReference type="Proteomes" id="UP000005237"/>
    </source>
</evidence>
<keyword evidence="1" id="KW-0175">Coiled coil</keyword>
<organism evidence="2 3">
    <name type="scientific">Caenorhabditis japonica</name>
    <dbReference type="NCBI Taxonomy" id="281687"/>
    <lineage>
        <taxon>Eukaryota</taxon>
        <taxon>Metazoa</taxon>
        <taxon>Ecdysozoa</taxon>
        <taxon>Nematoda</taxon>
        <taxon>Chromadorea</taxon>
        <taxon>Rhabditida</taxon>
        <taxon>Rhabditina</taxon>
        <taxon>Rhabditomorpha</taxon>
        <taxon>Rhabditoidea</taxon>
        <taxon>Rhabditidae</taxon>
        <taxon>Peloderinae</taxon>
        <taxon>Caenorhabditis</taxon>
    </lineage>
</organism>
<proteinExistence type="predicted"/>
<evidence type="ECO:0000313" key="2">
    <source>
        <dbReference type="EnsemblMetazoa" id="CJA28901.1"/>
    </source>
</evidence>
<reference evidence="2" key="2">
    <citation type="submission" date="2022-06" db="UniProtKB">
        <authorList>
            <consortium name="EnsemblMetazoa"/>
        </authorList>
    </citation>
    <scope>IDENTIFICATION</scope>
    <source>
        <strain evidence="2">DF5081</strain>
    </source>
</reference>
<dbReference type="EnsemblMetazoa" id="CJA28901.1">
    <property type="protein sequence ID" value="CJA28901.1"/>
    <property type="gene ID" value="WBGene00184475"/>
</dbReference>
<accession>A0A8R1EBM2</accession>
<name>A0A8R1EBM2_CAEJA</name>
<feature type="coiled-coil region" evidence="1">
    <location>
        <begin position="139"/>
        <end position="166"/>
    </location>
</feature>
<keyword evidence="3" id="KW-1185">Reference proteome</keyword>
<evidence type="ECO:0000256" key="1">
    <source>
        <dbReference type="SAM" id="Coils"/>
    </source>
</evidence>
<sequence length="223" mass="24805">MTSSPIHENIIPVPIDTSETLIKLQAVSLKQGGTIKQNENKTKLNLPTEMGDKTLAPDNLLVAVIARLKKMLHEKRAINADWRAQQDRLAEKPEKLVEKVVRPAPDTTPICAAFNNMVKALVSEIKMATTSATKSKESAETLAKEVEKLALIVEQQQQKIQQLADVVRNCSLSNQRNSRTDDNLPHKRAKLDKGVNTYLKSCYICRKDHSAEECTHGVLKSTS</sequence>
<dbReference type="Proteomes" id="UP000005237">
    <property type="component" value="Unassembled WGS sequence"/>
</dbReference>
<reference evidence="3" key="1">
    <citation type="submission" date="2010-08" db="EMBL/GenBank/DDBJ databases">
        <authorList>
            <consortium name="Caenorhabditis japonica Sequencing Consortium"/>
            <person name="Wilson R.K."/>
        </authorList>
    </citation>
    <scope>NUCLEOTIDE SEQUENCE [LARGE SCALE GENOMIC DNA]</scope>
    <source>
        <strain evidence="3">DF5081</strain>
    </source>
</reference>
<dbReference type="AlphaFoldDB" id="A0A8R1EBM2"/>
<protein>
    <submittedName>
        <fullName evidence="2">Uncharacterized protein</fullName>
    </submittedName>
</protein>
<dbReference type="Gene3D" id="1.10.287.950">
    <property type="entry name" value="Methyl-accepting chemotaxis protein"/>
    <property type="match status" value="1"/>
</dbReference>